<sequence length="21" mass="2448">MEFKLETLSLGDIFYILTSQV</sequence>
<proteinExistence type="predicted"/>
<organism evidence="1">
    <name type="scientific">Rhizophora mucronata</name>
    <name type="common">Asiatic mangrove</name>
    <dbReference type="NCBI Taxonomy" id="61149"/>
    <lineage>
        <taxon>Eukaryota</taxon>
        <taxon>Viridiplantae</taxon>
        <taxon>Streptophyta</taxon>
        <taxon>Embryophyta</taxon>
        <taxon>Tracheophyta</taxon>
        <taxon>Spermatophyta</taxon>
        <taxon>Magnoliopsida</taxon>
        <taxon>eudicotyledons</taxon>
        <taxon>Gunneridae</taxon>
        <taxon>Pentapetalae</taxon>
        <taxon>rosids</taxon>
        <taxon>fabids</taxon>
        <taxon>Malpighiales</taxon>
        <taxon>Rhizophoraceae</taxon>
        <taxon>Rhizophora</taxon>
    </lineage>
</organism>
<protein>
    <submittedName>
        <fullName evidence="1">Uncharacterized protein</fullName>
    </submittedName>
</protein>
<name>A0A2P2QWT8_RHIMU</name>
<accession>A0A2P2QWT8</accession>
<dbReference type="EMBL" id="GGEC01090954">
    <property type="protein sequence ID" value="MBX71438.1"/>
    <property type="molecule type" value="Transcribed_RNA"/>
</dbReference>
<dbReference type="AlphaFoldDB" id="A0A2P2QWT8"/>
<evidence type="ECO:0000313" key="1">
    <source>
        <dbReference type="EMBL" id="MBX71438.1"/>
    </source>
</evidence>
<reference evidence="1" key="1">
    <citation type="submission" date="2018-02" db="EMBL/GenBank/DDBJ databases">
        <title>Rhizophora mucronata_Transcriptome.</title>
        <authorList>
            <person name="Meera S.P."/>
            <person name="Sreeshan A."/>
            <person name="Augustine A."/>
        </authorList>
    </citation>
    <scope>NUCLEOTIDE SEQUENCE</scope>
    <source>
        <tissue evidence="1">Leaf</tissue>
    </source>
</reference>